<organism evidence="8 9">
    <name type="scientific">Lelliottia nimipressuralis</name>
    <dbReference type="NCBI Taxonomy" id="69220"/>
    <lineage>
        <taxon>Bacteria</taxon>
        <taxon>Pseudomonadati</taxon>
        <taxon>Pseudomonadota</taxon>
        <taxon>Gammaproteobacteria</taxon>
        <taxon>Enterobacterales</taxon>
        <taxon>Enterobacteriaceae</taxon>
        <taxon>Lelliottia</taxon>
    </lineage>
</organism>
<keyword evidence="9" id="KW-1185">Reference proteome</keyword>
<protein>
    <submittedName>
        <fullName evidence="8">Outer membrane beta-barrel protein</fullName>
    </submittedName>
</protein>
<reference evidence="8 9" key="1">
    <citation type="submission" date="2019-08" db="EMBL/GenBank/DDBJ databases">
        <title>The draft genome of Lelliottia nimipressuralis strain CICC 24156.</title>
        <authorList>
            <person name="Wu W."/>
            <person name="Feng Y."/>
            <person name="Zong Z."/>
        </authorList>
    </citation>
    <scope>NUCLEOTIDE SEQUENCE [LARGE SCALE GENOMIC DNA]</scope>
    <source>
        <strain evidence="8 9">CICC 24156</strain>
    </source>
</reference>
<dbReference type="PROSITE" id="PS00695">
    <property type="entry name" value="ENT_VIR_OMP_2"/>
    <property type="match status" value="1"/>
</dbReference>
<keyword evidence="2" id="KW-1134">Transmembrane beta strand</keyword>
<dbReference type="SUPFAM" id="SSF56925">
    <property type="entry name" value="OMPA-like"/>
    <property type="match status" value="1"/>
</dbReference>
<keyword evidence="3" id="KW-0812">Transmembrane</keyword>
<dbReference type="InterPro" id="IPR000758">
    <property type="entry name" value="Enterovir_OMP"/>
</dbReference>
<accession>A0ABY3P6Z9</accession>
<feature type="signal peptide" evidence="6">
    <location>
        <begin position="1"/>
        <end position="20"/>
    </location>
</feature>
<evidence type="ECO:0000259" key="7">
    <source>
        <dbReference type="Pfam" id="PF13505"/>
    </source>
</evidence>
<evidence type="ECO:0000256" key="5">
    <source>
        <dbReference type="ARBA" id="ARBA00023136"/>
    </source>
</evidence>
<feature type="chain" id="PRO_5047114750" evidence="6">
    <location>
        <begin position="21"/>
        <end position="177"/>
    </location>
</feature>
<evidence type="ECO:0000256" key="6">
    <source>
        <dbReference type="SAM" id="SignalP"/>
    </source>
</evidence>
<dbReference type="PANTHER" id="PTHR35892:SF2">
    <property type="entry name" value="OUTER MEMBRANE PROTEIN PAGN"/>
    <property type="match status" value="1"/>
</dbReference>
<dbReference type="Gene3D" id="2.40.160.20">
    <property type="match status" value="1"/>
</dbReference>
<comment type="subcellular location">
    <subcellularLocation>
        <location evidence="1">Cell outer membrane</location>
        <topology evidence="1">Multi-pass membrane protein</topology>
    </subcellularLocation>
</comment>
<dbReference type="InterPro" id="IPR027385">
    <property type="entry name" value="Beta-barrel_OMP"/>
</dbReference>
<proteinExistence type="predicted"/>
<dbReference type="InterPro" id="IPR011250">
    <property type="entry name" value="OMP/PagP_B-barrel"/>
</dbReference>
<evidence type="ECO:0000256" key="2">
    <source>
        <dbReference type="ARBA" id="ARBA00022452"/>
    </source>
</evidence>
<dbReference type="RefSeq" id="WP_129036266.1">
    <property type="nucleotide sequence ID" value="NZ_SDDX01000028.1"/>
</dbReference>
<evidence type="ECO:0000256" key="4">
    <source>
        <dbReference type="ARBA" id="ARBA00022729"/>
    </source>
</evidence>
<keyword evidence="4 6" id="KW-0732">Signal</keyword>
<dbReference type="InterPro" id="IPR051723">
    <property type="entry name" value="Bact_OM_Invasion-Related"/>
</dbReference>
<name>A0ABY3P6Z9_9ENTR</name>
<keyword evidence="5" id="KW-0472">Membrane</keyword>
<feature type="domain" description="Outer membrane protein beta-barrel" evidence="7">
    <location>
        <begin position="8"/>
        <end position="177"/>
    </location>
</feature>
<dbReference type="EMBL" id="VTFR01000002">
    <property type="protein sequence ID" value="TYT35217.1"/>
    <property type="molecule type" value="Genomic_DNA"/>
</dbReference>
<dbReference type="PRINTS" id="PR00316">
    <property type="entry name" value="ENTEROVIROMP"/>
</dbReference>
<sequence length="177" mass="19215">MKTLGLAIFAASVVSTSAYAAGENTISLGFAQSHVKMDGDNLNDKPRGINVKLRNEITDQWGVVGSVTSTQRKYDLYMGGSRVADAKLEYLSLMAGPSYRFNEYLSAYGLAGYAHGKAKLNVSSIDYQYSESTGAFVGALGAQFNVTPNVAIDASWEYSKLDDYKVNTWVVGVGYRF</sequence>
<evidence type="ECO:0000313" key="8">
    <source>
        <dbReference type="EMBL" id="TYT35217.1"/>
    </source>
</evidence>
<evidence type="ECO:0000256" key="1">
    <source>
        <dbReference type="ARBA" id="ARBA00004571"/>
    </source>
</evidence>
<evidence type="ECO:0000256" key="3">
    <source>
        <dbReference type="ARBA" id="ARBA00022692"/>
    </source>
</evidence>
<gene>
    <name evidence="8" type="ORF">FZO59_05110</name>
</gene>
<comment type="caution">
    <text evidence="8">The sequence shown here is derived from an EMBL/GenBank/DDBJ whole genome shotgun (WGS) entry which is preliminary data.</text>
</comment>
<dbReference type="Proteomes" id="UP000323910">
    <property type="component" value="Unassembled WGS sequence"/>
</dbReference>
<evidence type="ECO:0000313" key="9">
    <source>
        <dbReference type="Proteomes" id="UP000323910"/>
    </source>
</evidence>
<dbReference type="PANTHER" id="PTHR35892">
    <property type="entry name" value="OUTER MEMBRANE PROTEIN PAGN-RELATED"/>
    <property type="match status" value="1"/>
</dbReference>
<dbReference type="Pfam" id="PF13505">
    <property type="entry name" value="OMP_b-brl"/>
    <property type="match status" value="1"/>
</dbReference>